<organism evidence="1 2">
    <name type="scientific">Vallitalea longa</name>
    <dbReference type="NCBI Taxonomy" id="2936439"/>
    <lineage>
        <taxon>Bacteria</taxon>
        <taxon>Bacillati</taxon>
        <taxon>Bacillota</taxon>
        <taxon>Clostridia</taxon>
        <taxon>Lachnospirales</taxon>
        <taxon>Vallitaleaceae</taxon>
        <taxon>Vallitalea</taxon>
    </lineage>
</organism>
<dbReference type="RefSeq" id="WP_281811625.1">
    <property type="nucleotide sequence ID" value="NZ_BRLB01000001.1"/>
</dbReference>
<dbReference type="AlphaFoldDB" id="A0A9W5Y7I3"/>
<evidence type="ECO:0000313" key="2">
    <source>
        <dbReference type="Proteomes" id="UP001144256"/>
    </source>
</evidence>
<evidence type="ECO:0000313" key="1">
    <source>
        <dbReference type="EMBL" id="GKX27882.1"/>
    </source>
</evidence>
<proteinExistence type="predicted"/>
<keyword evidence="2" id="KW-1185">Reference proteome</keyword>
<name>A0A9W5Y7I3_9FIRM</name>
<sequence length="114" mass="11819">MSCENSTCCGVGSSAIKGCKCSKQYGFTNKLLSFPNAGTYEIWNASGIKGLSGTIIVELELGVTSPGVIINGGIPIEVVRFFSMSVDLLESVAILTVSADELCVSIVANATNCC</sequence>
<protein>
    <submittedName>
        <fullName evidence="1">Uncharacterized protein</fullName>
    </submittedName>
</protein>
<dbReference type="EMBL" id="BRLB01000001">
    <property type="protein sequence ID" value="GKX27882.1"/>
    <property type="molecule type" value="Genomic_DNA"/>
</dbReference>
<gene>
    <name evidence="1" type="ORF">SH1V18_03620</name>
</gene>
<dbReference type="Proteomes" id="UP001144256">
    <property type="component" value="Unassembled WGS sequence"/>
</dbReference>
<accession>A0A9W5Y7I3</accession>
<reference evidence="1" key="1">
    <citation type="submission" date="2022-06" db="EMBL/GenBank/DDBJ databases">
        <title>Vallitalea longa sp. nov., an anaerobic bacterium isolated from marine sediment.</title>
        <authorList>
            <person name="Hirano S."/>
            <person name="Terahara T."/>
            <person name="Mori K."/>
            <person name="Hamada M."/>
            <person name="Matsumoto R."/>
            <person name="Kobayashi T."/>
        </authorList>
    </citation>
    <scope>NUCLEOTIDE SEQUENCE</scope>
    <source>
        <strain evidence="1">SH18-1</strain>
    </source>
</reference>
<comment type="caution">
    <text evidence="1">The sequence shown here is derived from an EMBL/GenBank/DDBJ whole genome shotgun (WGS) entry which is preliminary data.</text>
</comment>